<name>A0A1D2MQ04_ORCCI</name>
<sequence length="442" mass="50187">MNERGSDAAGGRDQAVERENRARERDRNREALLINVLRQHAQNRADRLIANINMANRDEHRNVARNVDVSIRGSGVTNPAKRKCLTYGPDSVDYWANTEIEQETFSFLWSLKNYSAFNGSEEVKSPVFRGGPKSNHSWQLKMCPKKKSEEQEYFSVHLILTGFGDSDTSPSRKIKVRFQISILDADGRPGKQAGSATMNVCEFKKLSVWGYDKFILSTDLMSASRRLVEDDSLKIHCRVWIEGELKHKLSNGGAAKRSLSEDEKSKRRKERLANDFGKIFKESVMTDIAITTTRSTFMAHKAILTARSAVFAAMFSVNMLEREQSQVDIADFDDDVVKGMLEYIYTGETELMGERAPDLLQIAEKYDLCGLKEDCEYVIAENLTSDNAAEVLVMAHIYNASYLKPRVIDYINCNKEEVKKTKSFQKVTQAHPNVFVDLYLSQ</sequence>
<evidence type="ECO:0000259" key="3">
    <source>
        <dbReference type="PROSITE" id="PS50144"/>
    </source>
</evidence>
<dbReference type="STRING" id="48709.A0A1D2MQ04"/>
<dbReference type="SUPFAM" id="SSF54695">
    <property type="entry name" value="POZ domain"/>
    <property type="match status" value="1"/>
</dbReference>
<dbReference type="Proteomes" id="UP000094527">
    <property type="component" value="Unassembled WGS sequence"/>
</dbReference>
<dbReference type="OMA" id="HIELLPD"/>
<evidence type="ECO:0000256" key="1">
    <source>
        <dbReference type="SAM" id="MobiDB-lite"/>
    </source>
</evidence>
<feature type="region of interest" description="Disordered" evidence="1">
    <location>
        <begin position="1"/>
        <end position="25"/>
    </location>
</feature>
<proteinExistence type="predicted"/>
<dbReference type="SMART" id="SM00225">
    <property type="entry name" value="BTB"/>
    <property type="match status" value="1"/>
</dbReference>
<dbReference type="InterPro" id="IPR000210">
    <property type="entry name" value="BTB/POZ_dom"/>
</dbReference>
<keyword evidence="5" id="KW-1185">Reference proteome</keyword>
<comment type="caution">
    <text evidence="4">The sequence shown here is derived from an EMBL/GenBank/DDBJ whole genome shotgun (WGS) entry which is preliminary data.</text>
</comment>
<dbReference type="PROSITE" id="PS50144">
    <property type="entry name" value="MATH"/>
    <property type="match status" value="1"/>
</dbReference>
<evidence type="ECO:0000313" key="5">
    <source>
        <dbReference type="Proteomes" id="UP000094527"/>
    </source>
</evidence>
<dbReference type="Pfam" id="PF22486">
    <property type="entry name" value="MATH_2"/>
    <property type="match status" value="1"/>
</dbReference>
<dbReference type="OrthoDB" id="6359816at2759"/>
<dbReference type="CDD" id="cd00121">
    <property type="entry name" value="MATH"/>
    <property type="match status" value="1"/>
</dbReference>
<feature type="domain" description="MATH" evidence="3">
    <location>
        <begin position="104"/>
        <end position="239"/>
    </location>
</feature>
<dbReference type="Gene3D" id="3.30.710.10">
    <property type="entry name" value="Potassium Channel Kv1.1, Chain A"/>
    <property type="match status" value="1"/>
</dbReference>
<evidence type="ECO:0000313" key="4">
    <source>
        <dbReference type="EMBL" id="ODM94835.1"/>
    </source>
</evidence>
<dbReference type="Pfam" id="PF00651">
    <property type="entry name" value="BTB"/>
    <property type="match status" value="1"/>
</dbReference>
<dbReference type="SUPFAM" id="SSF49599">
    <property type="entry name" value="TRAF domain-like"/>
    <property type="match status" value="1"/>
</dbReference>
<reference evidence="4 5" key="1">
    <citation type="journal article" date="2016" name="Genome Biol. Evol.">
        <title>Gene Family Evolution Reflects Adaptation to Soil Environmental Stressors in the Genome of the Collembolan Orchesella cincta.</title>
        <authorList>
            <person name="Faddeeva-Vakhrusheva A."/>
            <person name="Derks M.F."/>
            <person name="Anvar S.Y."/>
            <person name="Agamennone V."/>
            <person name="Suring W."/>
            <person name="Smit S."/>
            <person name="van Straalen N.M."/>
            <person name="Roelofs D."/>
        </authorList>
    </citation>
    <scope>NUCLEOTIDE SEQUENCE [LARGE SCALE GENOMIC DNA]</scope>
    <source>
        <tissue evidence="4">Mixed pool</tissue>
    </source>
</reference>
<dbReference type="InterPro" id="IPR008974">
    <property type="entry name" value="TRAF-like"/>
</dbReference>
<dbReference type="PANTHER" id="PTHR24413">
    <property type="entry name" value="SPECKLE-TYPE POZ PROTEIN"/>
    <property type="match status" value="1"/>
</dbReference>
<dbReference type="FunFam" id="3.30.710.10:FF:000159">
    <property type="entry name" value="Speckle-type POZ protein B"/>
    <property type="match status" value="1"/>
</dbReference>
<dbReference type="PROSITE" id="PS50097">
    <property type="entry name" value="BTB"/>
    <property type="match status" value="1"/>
</dbReference>
<dbReference type="Gene3D" id="1.25.40.420">
    <property type="match status" value="1"/>
</dbReference>
<gene>
    <name evidence="4" type="ORF">Ocin01_11843</name>
</gene>
<evidence type="ECO:0000259" key="2">
    <source>
        <dbReference type="PROSITE" id="PS50097"/>
    </source>
</evidence>
<dbReference type="GO" id="GO:0030163">
    <property type="term" value="P:protein catabolic process"/>
    <property type="evidence" value="ECO:0007669"/>
    <property type="project" value="UniProtKB-ARBA"/>
</dbReference>
<feature type="compositionally biased region" description="Basic and acidic residues" evidence="1">
    <location>
        <begin position="14"/>
        <end position="25"/>
    </location>
</feature>
<accession>A0A1D2MQ04</accession>
<protein>
    <submittedName>
        <fullName evidence="4">TD and POZ domain-containing protein 2</fullName>
    </submittedName>
</protein>
<dbReference type="InterPro" id="IPR011333">
    <property type="entry name" value="SKP1/BTB/POZ_sf"/>
</dbReference>
<dbReference type="Gene3D" id="2.60.210.10">
    <property type="entry name" value="Apoptosis, Tumor Necrosis Factor Receptor Associated Protein 2, Chain A"/>
    <property type="match status" value="1"/>
</dbReference>
<feature type="domain" description="BTB" evidence="2">
    <location>
        <begin position="286"/>
        <end position="353"/>
    </location>
</feature>
<dbReference type="InterPro" id="IPR002083">
    <property type="entry name" value="MATH/TRAF_dom"/>
</dbReference>
<dbReference type="EMBL" id="LJIJ01000742">
    <property type="protein sequence ID" value="ODM94835.1"/>
    <property type="molecule type" value="Genomic_DNA"/>
</dbReference>
<organism evidence="4 5">
    <name type="scientific">Orchesella cincta</name>
    <name type="common">Springtail</name>
    <name type="synonym">Podura cincta</name>
    <dbReference type="NCBI Taxonomy" id="48709"/>
    <lineage>
        <taxon>Eukaryota</taxon>
        <taxon>Metazoa</taxon>
        <taxon>Ecdysozoa</taxon>
        <taxon>Arthropoda</taxon>
        <taxon>Hexapoda</taxon>
        <taxon>Collembola</taxon>
        <taxon>Entomobryomorpha</taxon>
        <taxon>Entomobryoidea</taxon>
        <taxon>Orchesellidae</taxon>
        <taxon>Orchesellinae</taxon>
        <taxon>Orchesella</taxon>
    </lineage>
</organism>
<dbReference type="AlphaFoldDB" id="A0A1D2MQ04"/>